<reference evidence="1" key="1">
    <citation type="journal article" date="2021" name="PeerJ">
        <title>Extensive microbial diversity within the chicken gut microbiome revealed by metagenomics and culture.</title>
        <authorList>
            <person name="Gilroy R."/>
            <person name="Ravi A."/>
            <person name="Getino M."/>
            <person name="Pursley I."/>
            <person name="Horton D.L."/>
            <person name="Alikhan N.F."/>
            <person name="Baker D."/>
            <person name="Gharbi K."/>
            <person name="Hall N."/>
            <person name="Watson M."/>
            <person name="Adriaenssens E.M."/>
            <person name="Foster-Nyarko E."/>
            <person name="Jarju S."/>
            <person name="Secka A."/>
            <person name="Antonio M."/>
            <person name="Oren A."/>
            <person name="Chaudhuri R.R."/>
            <person name="La Ragione R."/>
            <person name="Hildebrand F."/>
            <person name="Pallen M.J."/>
        </authorList>
    </citation>
    <scope>NUCLEOTIDE SEQUENCE</scope>
    <source>
        <strain evidence="1">G4-2901</strain>
    </source>
</reference>
<organism evidence="1 2">
    <name type="scientific">Candidatus Phocaeicola faecigallinarum</name>
    <dbReference type="NCBI Taxonomy" id="2838732"/>
    <lineage>
        <taxon>Bacteria</taxon>
        <taxon>Pseudomonadati</taxon>
        <taxon>Bacteroidota</taxon>
        <taxon>Bacteroidia</taxon>
        <taxon>Bacteroidales</taxon>
        <taxon>Bacteroidaceae</taxon>
        <taxon>Phocaeicola</taxon>
    </lineage>
</organism>
<comment type="caution">
    <text evidence="1">The sequence shown here is derived from an EMBL/GenBank/DDBJ whole genome shotgun (WGS) entry which is preliminary data.</text>
</comment>
<sequence>MAKSTTNTNRPAATDEDRKKYQEAWADMMIKIWREKIERLHVIDTYSLHQQIQENVISSTDTVSTIQHKFLEYGIYQDLGVGNGYSKDNGGNLEILDPVYRAEHNLGEPRKPRVWFSRAYFASIMVLKEQMAYMYGEEFCGLLVDKIEEANKKRSTTLRSRLYGSKKH</sequence>
<protein>
    <submittedName>
        <fullName evidence="1">Uncharacterized protein</fullName>
    </submittedName>
</protein>
<evidence type="ECO:0000313" key="2">
    <source>
        <dbReference type="Proteomes" id="UP000783796"/>
    </source>
</evidence>
<dbReference type="AlphaFoldDB" id="A0A948TBR6"/>
<name>A0A948TBR6_9BACT</name>
<accession>A0A948TBR6</accession>
<proteinExistence type="predicted"/>
<dbReference type="EMBL" id="JAHLFW010000063">
    <property type="protein sequence ID" value="MBU3838056.1"/>
    <property type="molecule type" value="Genomic_DNA"/>
</dbReference>
<evidence type="ECO:0000313" key="1">
    <source>
        <dbReference type="EMBL" id="MBU3838056.1"/>
    </source>
</evidence>
<gene>
    <name evidence="1" type="ORF">H9777_07035</name>
</gene>
<reference evidence="1" key="2">
    <citation type="submission" date="2021-04" db="EMBL/GenBank/DDBJ databases">
        <authorList>
            <person name="Gilroy R."/>
        </authorList>
    </citation>
    <scope>NUCLEOTIDE SEQUENCE</scope>
    <source>
        <strain evidence="1">G4-2901</strain>
    </source>
</reference>
<dbReference type="Proteomes" id="UP000783796">
    <property type="component" value="Unassembled WGS sequence"/>
</dbReference>